<organism evidence="1 2">
    <name type="scientific">Prorocentrum cordatum</name>
    <dbReference type="NCBI Taxonomy" id="2364126"/>
    <lineage>
        <taxon>Eukaryota</taxon>
        <taxon>Sar</taxon>
        <taxon>Alveolata</taxon>
        <taxon>Dinophyceae</taxon>
        <taxon>Prorocentrales</taxon>
        <taxon>Prorocentraceae</taxon>
        <taxon>Prorocentrum</taxon>
    </lineage>
</organism>
<evidence type="ECO:0000313" key="2">
    <source>
        <dbReference type="Proteomes" id="UP001189429"/>
    </source>
</evidence>
<accession>A0ABN9TIU8</accession>
<evidence type="ECO:0000313" key="1">
    <source>
        <dbReference type="EMBL" id="CAK0845844.1"/>
    </source>
</evidence>
<proteinExistence type="predicted"/>
<comment type="caution">
    <text evidence="1">The sequence shown here is derived from an EMBL/GenBank/DDBJ whole genome shotgun (WGS) entry which is preliminary data.</text>
</comment>
<dbReference type="Proteomes" id="UP001189429">
    <property type="component" value="Unassembled WGS sequence"/>
</dbReference>
<keyword evidence="2" id="KW-1185">Reference proteome</keyword>
<dbReference type="EMBL" id="CAUYUJ010014771">
    <property type="protein sequence ID" value="CAK0845844.1"/>
    <property type="molecule type" value="Genomic_DNA"/>
</dbReference>
<name>A0ABN9TIU8_9DINO</name>
<protein>
    <submittedName>
        <fullName evidence="1">Uncharacterized protein</fullName>
    </submittedName>
</protein>
<sequence length="144" mass="17031">MFASDRHYHLFVMRHTESGRAYGCSAMMKENPLLQEAYPKDGRGFSLLHRHILVDPRTVFVCPHMDSHDFSIRHARISKGPGFQYMSKFTLEEHYHTRKKWYAFPYPSFYHGRMALAPARTRPRGHAEYLWQFNAGFHGWAQNN</sequence>
<reference evidence="1" key="1">
    <citation type="submission" date="2023-10" db="EMBL/GenBank/DDBJ databases">
        <authorList>
            <person name="Chen Y."/>
            <person name="Shah S."/>
            <person name="Dougan E. K."/>
            <person name="Thang M."/>
            <person name="Chan C."/>
        </authorList>
    </citation>
    <scope>NUCLEOTIDE SEQUENCE [LARGE SCALE GENOMIC DNA]</scope>
</reference>
<gene>
    <name evidence="1" type="ORF">PCOR1329_LOCUS39513</name>
</gene>